<dbReference type="InterPro" id="IPR051489">
    <property type="entry name" value="ADAM_Metalloproteinase"/>
</dbReference>
<protein>
    <submittedName>
        <fullName evidence="1">Uncharacterized protein</fullName>
    </submittedName>
</protein>
<dbReference type="AlphaFoldDB" id="A0A4Y2F225"/>
<accession>A0A4Y2F225</accession>
<dbReference type="GO" id="GO:0007219">
    <property type="term" value="P:Notch signaling pathway"/>
    <property type="evidence" value="ECO:0007669"/>
    <property type="project" value="TreeGrafter"/>
</dbReference>
<gene>
    <name evidence="1" type="ORF">AVEN_121035_1</name>
</gene>
<evidence type="ECO:0000313" key="2">
    <source>
        <dbReference type="Proteomes" id="UP000499080"/>
    </source>
</evidence>
<dbReference type="GO" id="GO:0005886">
    <property type="term" value="C:plasma membrane"/>
    <property type="evidence" value="ECO:0007669"/>
    <property type="project" value="TreeGrafter"/>
</dbReference>
<sequence>MLEAEQGIEFAFCNDVCIARYAMVYARVLNEFILHFEPVFFDQHSLKDQHRRFIRSPMDRYFTLQFAAFKRVFRLKLKRDSWVFAENTKFENSNSTVHYDKARVISGYVEGIEMVQLYIFCVLEIENFRGKKLSSDPVPLSQHGFLFFRGSDLSVL</sequence>
<dbReference type="Proteomes" id="UP000499080">
    <property type="component" value="Unassembled WGS sequence"/>
</dbReference>
<dbReference type="PANTHER" id="PTHR45702:SF3">
    <property type="entry name" value="KUZBANIAN-LIKE, ISOFORM A"/>
    <property type="match status" value="1"/>
</dbReference>
<reference evidence="1 2" key="1">
    <citation type="journal article" date="2019" name="Sci. Rep.">
        <title>Orb-weaving spider Araneus ventricosus genome elucidates the spidroin gene catalogue.</title>
        <authorList>
            <person name="Kono N."/>
            <person name="Nakamura H."/>
            <person name="Ohtoshi R."/>
            <person name="Moran D.A.P."/>
            <person name="Shinohara A."/>
            <person name="Yoshida Y."/>
            <person name="Fujiwara M."/>
            <person name="Mori M."/>
            <person name="Tomita M."/>
            <person name="Arakawa K."/>
        </authorList>
    </citation>
    <scope>NUCLEOTIDE SEQUENCE [LARGE SCALE GENOMIC DNA]</scope>
</reference>
<dbReference type="GO" id="GO:0004222">
    <property type="term" value="F:metalloendopeptidase activity"/>
    <property type="evidence" value="ECO:0007669"/>
    <property type="project" value="TreeGrafter"/>
</dbReference>
<organism evidence="1 2">
    <name type="scientific">Araneus ventricosus</name>
    <name type="common">Orbweaver spider</name>
    <name type="synonym">Epeira ventricosa</name>
    <dbReference type="NCBI Taxonomy" id="182803"/>
    <lineage>
        <taxon>Eukaryota</taxon>
        <taxon>Metazoa</taxon>
        <taxon>Ecdysozoa</taxon>
        <taxon>Arthropoda</taxon>
        <taxon>Chelicerata</taxon>
        <taxon>Arachnida</taxon>
        <taxon>Araneae</taxon>
        <taxon>Araneomorphae</taxon>
        <taxon>Entelegynae</taxon>
        <taxon>Araneoidea</taxon>
        <taxon>Araneidae</taxon>
        <taxon>Araneus</taxon>
    </lineage>
</organism>
<evidence type="ECO:0000313" key="1">
    <source>
        <dbReference type="EMBL" id="GBM35582.1"/>
    </source>
</evidence>
<dbReference type="GO" id="GO:0006509">
    <property type="term" value="P:membrane protein ectodomain proteolysis"/>
    <property type="evidence" value="ECO:0007669"/>
    <property type="project" value="TreeGrafter"/>
</dbReference>
<proteinExistence type="predicted"/>
<keyword evidence="2" id="KW-1185">Reference proteome</keyword>
<name>A0A4Y2F225_ARAVE</name>
<dbReference type="PANTHER" id="PTHR45702">
    <property type="entry name" value="ADAM10/ADAM17 METALLOPEPTIDASE FAMILY MEMBER"/>
    <property type="match status" value="1"/>
</dbReference>
<comment type="caution">
    <text evidence="1">The sequence shown here is derived from an EMBL/GenBank/DDBJ whole genome shotgun (WGS) entry which is preliminary data.</text>
</comment>
<dbReference type="EMBL" id="BGPR01000788">
    <property type="protein sequence ID" value="GBM35582.1"/>
    <property type="molecule type" value="Genomic_DNA"/>
</dbReference>